<proteinExistence type="predicted"/>
<dbReference type="OrthoDB" id="185373at2759"/>
<evidence type="ECO:0000313" key="6">
    <source>
        <dbReference type="Proteomes" id="UP000515123"/>
    </source>
</evidence>
<keyword evidence="1" id="KW-0677">Repeat</keyword>
<dbReference type="FunFam" id="1.25.40.10:FF:000090">
    <property type="entry name" value="Pentatricopeptide repeat-containing protein, chloroplastic"/>
    <property type="match status" value="1"/>
</dbReference>
<dbReference type="PROSITE" id="PS51375">
    <property type="entry name" value="PPR"/>
    <property type="match status" value="6"/>
</dbReference>
<dbReference type="InterPro" id="IPR046848">
    <property type="entry name" value="E_motif"/>
</dbReference>
<sequence length="731" mass="79654">MRAPIARTLLRPHEALLLRYREAKRTAPLPSSLLSDLLPTLFKSCALAQSLTLGTQLHADAIKMASSSRASTANSVISFYIKCDMLGSAAALFEHSANRDSVTWNAMIHGFFTGHGDPASGLGLFARARVHGFEPNVSTLVLAIQGCWKLQDLEEGLNVHGFVVKIGFLHDLSVRNSLLSLYAKCGDLGSAQKMFDEMGERDVVSWSALVGAYAQSERAVRALGLFKEMCSEGGVEVDELSMVSVLQGCGRVGEIKYGRSIHGLIVRKSFEADQFVANSLVDMYSKCLDVDSAYAVFDLMGERNLVSWNSMLSGFVHSERCSEALALFDSVKRAVIEGDEVTLVTLLQLCKKLEQGIWCKCIHAVVIRKLFSSNILLLNSLLDAYAKCGLIEVALKLFEEMGERNVITWSTIVAGCAHCGKPYEAIAFFNEMRQQEVEKPNSVTILSLLESCASLAELKLSKCAHGVAIRNDLAGELAVGTAIVDMYAKCGGLDVARKVFAVMPERNVLTWNVMIGALGMNGHAEEALFFLKKMQLEKVEPNEVTMLAVLSACGHGGLVKEGLSCFERMVIDHSLEPGLEHYSCIIDMLARAGEIERAMEITENLPEGVKAGPAAWGALLSACRSYGKCELGRGAASRVLELEPSNSAGYLLARSMLAKGGFVDDSARMRLLMKEKGVKVMSGYSLVHVGGNAHKFVSWDGSHPQSGEIYSMVKLLHCCIKWIEQDGWLIT</sequence>
<evidence type="ECO:0000256" key="3">
    <source>
        <dbReference type="PROSITE-ProRule" id="PRU00708"/>
    </source>
</evidence>
<evidence type="ECO:0000313" key="4">
    <source>
        <dbReference type="EMBL" id="OAY67441.1"/>
    </source>
</evidence>
<feature type="repeat" description="PPR" evidence="3">
    <location>
        <begin position="405"/>
        <end position="439"/>
    </location>
</feature>
<name>A0A199US23_ANACO</name>
<organism evidence="4 5">
    <name type="scientific">Ananas comosus</name>
    <name type="common">Pineapple</name>
    <name type="synonym">Ananas ananas</name>
    <dbReference type="NCBI Taxonomy" id="4615"/>
    <lineage>
        <taxon>Eukaryota</taxon>
        <taxon>Viridiplantae</taxon>
        <taxon>Streptophyta</taxon>
        <taxon>Embryophyta</taxon>
        <taxon>Tracheophyta</taxon>
        <taxon>Spermatophyta</taxon>
        <taxon>Magnoliopsida</taxon>
        <taxon>Liliopsida</taxon>
        <taxon>Poales</taxon>
        <taxon>Bromeliaceae</taxon>
        <taxon>Bromelioideae</taxon>
        <taxon>Ananas</taxon>
    </lineage>
</organism>
<dbReference type="PANTHER" id="PTHR47926">
    <property type="entry name" value="PENTATRICOPEPTIDE REPEAT-CONTAINING PROTEIN"/>
    <property type="match status" value="1"/>
</dbReference>
<keyword evidence="6" id="KW-1185">Reference proteome</keyword>
<dbReference type="EMBL" id="LSRQ01005554">
    <property type="protein sequence ID" value="OAY67441.1"/>
    <property type="molecule type" value="Genomic_DNA"/>
</dbReference>
<dbReference type="NCBIfam" id="TIGR00756">
    <property type="entry name" value="PPR"/>
    <property type="match status" value="5"/>
</dbReference>
<dbReference type="Proteomes" id="UP000092600">
    <property type="component" value="Unassembled WGS sequence"/>
</dbReference>
<dbReference type="InterPro" id="IPR011990">
    <property type="entry name" value="TPR-like_helical_dom_sf"/>
</dbReference>
<dbReference type="AlphaFoldDB" id="A0A199US23"/>
<dbReference type="RefSeq" id="XP_020113075.1">
    <property type="nucleotide sequence ID" value="XM_020257486.1"/>
</dbReference>
<feature type="repeat" description="PPR" evidence="3">
    <location>
        <begin position="100"/>
        <end position="135"/>
    </location>
</feature>
<dbReference type="InterPro" id="IPR002885">
    <property type="entry name" value="PPR_rpt"/>
</dbReference>
<dbReference type="Pfam" id="PF20431">
    <property type="entry name" value="E_motif"/>
    <property type="match status" value="1"/>
</dbReference>
<reference evidence="4 5" key="1">
    <citation type="journal article" date="2016" name="DNA Res.">
        <title>The draft genome of MD-2 pineapple using hybrid error correction of long reads.</title>
        <authorList>
            <person name="Redwan R.M."/>
            <person name="Saidin A."/>
            <person name="Kumar S.V."/>
        </authorList>
    </citation>
    <scope>NUCLEOTIDE SEQUENCE [LARGE SCALE GENOMIC DNA]</scope>
    <source>
        <strain evidence="5">cv. MD2</strain>
        <tissue evidence="4">Leaf</tissue>
    </source>
</reference>
<dbReference type="PANTHER" id="PTHR47926:SF452">
    <property type="entry name" value="PENTATRICOPEPTIDE REPEAT-CONTAINING PROTEIN"/>
    <property type="match status" value="1"/>
</dbReference>
<feature type="repeat" description="PPR" evidence="3">
    <location>
        <begin position="304"/>
        <end position="338"/>
    </location>
</feature>
<dbReference type="Gene3D" id="1.25.40.10">
    <property type="entry name" value="Tetratricopeptide repeat domain"/>
    <property type="match status" value="5"/>
</dbReference>
<reference evidence="7" key="2">
    <citation type="submission" date="2025-04" db="UniProtKB">
        <authorList>
            <consortium name="RefSeq"/>
        </authorList>
    </citation>
    <scope>IDENTIFICATION</scope>
    <source>
        <tissue evidence="7">Leaf</tissue>
    </source>
</reference>
<feature type="repeat" description="PPR" evidence="3">
    <location>
        <begin position="507"/>
        <end position="541"/>
    </location>
</feature>
<evidence type="ECO:0000313" key="7">
    <source>
        <dbReference type="RefSeq" id="XP_020113075.1"/>
    </source>
</evidence>
<gene>
    <name evidence="7" type="primary">LOC109727378</name>
    <name evidence="4" type="ORF">ACMD2_06685</name>
</gene>
<keyword evidence="2" id="KW-0809">Transit peptide</keyword>
<dbReference type="GO" id="GO:0003729">
    <property type="term" value="F:mRNA binding"/>
    <property type="evidence" value="ECO:0007669"/>
    <property type="project" value="UniProtKB-ARBA"/>
</dbReference>
<dbReference type="FunFam" id="1.25.40.10:FF:000344">
    <property type="entry name" value="Pentatricopeptide repeat-containing protein"/>
    <property type="match status" value="1"/>
</dbReference>
<evidence type="ECO:0000313" key="5">
    <source>
        <dbReference type="Proteomes" id="UP000092600"/>
    </source>
</evidence>
<dbReference type="InterPro" id="IPR046960">
    <property type="entry name" value="PPR_At4g14850-like_plant"/>
</dbReference>
<dbReference type="Pfam" id="PF01535">
    <property type="entry name" value="PPR"/>
    <property type="match status" value="5"/>
</dbReference>
<protein>
    <submittedName>
        <fullName evidence="4 7">Pentatricopeptide repeat-containing protein</fullName>
    </submittedName>
</protein>
<feature type="repeat" description="PPR" evidence="3">
    <location>
        <begin position="171"/>
        <end position="205"/>
    </location>
</feature>
<evidence type="ECO:0000256" key="1">
    <source>
        <dbReference type="ARBA" id="ARBA00022737"/>
    </source>
</evidence>
<dbReference type="GeneID" id="109727378"/>
<feature type="repeat" description="PPR" evidence="3">
    <location>
        <begin position="374"/>
        <end position="404"/>
    </location>
</feature>
<evidence type="ECO:0000256" key="2">
    <source>
        <dbReference type="ARBA" id="ARBA00022946"/>
    </source>
</evidence>
<dbReference type="GO" id="GO:0009451">
    <property type="term" value="P:RNA modification"/>
    <property type="evidence" value="ECO:0007669"/>
    <property type="project" value="InterPro"/>
</dbReference>
<accession>A0A199US23</accession>
<dbReference type="FunFam" id="1.25.40.10:FF:000073">
    <property type="entry name" value="Pentatricopeptide repeat-containing protein chloroplastic"/>
    <property type="match status" value="2"/>
</dbReference>
<dbReference type="Proteomes" id="UP000515123">
    <property type="component" value="Linkage group 22"/>
</dbReference>
<dbReference type="Pfam" id="PF13041">
    <property type="entry name" value="PPR_2"/>
    <property type="match status" value="2"/>
</dbReference>